<keyword evidence="3" id="KW-1185">Reference proteome</keyword>
<dbReference type="OrthoDB" id="7847741at2"/>
<gene>
    <name evidence="2" type="ORF">C8N45_1336</name>
</gene>
<reference evidence="2 3" key="1">
    <citation type="submission" date="2018-04" db="EMBL/GenBank/DDBJ databases">
        <title>Genomic Encyclopedia of Archaeal and Bacterial Type Strains, Phase II (KMG-II): from individual species to whole genera.</title>
        <authorList>
            <person name="Goeker M."/>
        </authorList>
    </citation>
    <scope>NUCLEOTIDE SEQUENCE [LARGE SCALE GENOMIC DNA]</scope>
    <source>
        <strain evidence="2 3">DSM 29955</strain>
    </source>
</reference>
<keyword evidence="1" id="KW-1133">Transmembrane helix</keyword>
<keyword evidence="1" id="KW-0472">Membrane</keyword>
<dbReference type="EMBL" id="QBUD01000033">
    <property type="protein sequence ID" value="PUB08450.1"/>
    <property type="molecule type" value="Genomic_DNA"/>
</dbReference>
<keyword evidence="1" id="KW-0812">Transmembrane</keyword>
<evidence type="ECO:0008006" key="4">
    <source>
        <dbReference type="Google" id="ProtNLM"/>
    </source>
</evidence>
<sequence length="144" mass="16318">MKNKVFYIGTAAVVLTAIIIGFFTVGGPNTARQDMFDMRRYENLRQIATALHCTNWRILQPVLPDKLDLESIRAYCGGVQMQADVLVDNETNIPYAYTRISETEYSVCASFYDAHRTMRLSYQGDPRLDGSFNPDTGCFTGRVR</sequence>
<evidence type="ECO:0000256" key="1">
    <source>
        <dbReference type="SAM" id="Phobius"/>
    </source>
</evidence>
<comment type="caution">
    <text evidence="2">The sequence shown here is derived from an EMBL/GenBank/DDBJ whole genome shotgun (WGS) entry which is preliminary data.</text>
</comment>
<dbReference type="RefSeq" id="WP_108389299.1">
    <property type="nucleotide sequence ID" value="NZ_QBUD01000033.1"/>
</dbReference>
<dbReference type="Proteomes" id="UP000244523">
    <property type="component" value="Unassembled WGS sequence"/>
</dbReference>
<organism evidence="2 3">
    <name type="scientific">Yoonia sediminilitoris</name>
    <dbReference type="NCBI Taxonomy" id="1286148"/>
    <lineage>
        <taxon>Bacteria</taxon>
        <taxon>Pseudomonadati</taxon>
        <taxon>Pseudomonadota</taxon>
        <taxon>Alphaproteobacteria</taxon>
        <taxon>Rhodobacterales</taxon>
        <taxon>Paracoccaceae</taxon>
        <taxon>Yoonia</taxon>
    </lineage>
</organism>
<feature type="transmembrane region" description="Helical" evidence="1">
    <location>
        <begin position="6"/>
        <end position="25"/>
    </location>
</feature>
<evidence type="ECO:0000313" key="3">
    <source>
        <dbReference type="Proteomes" id="UP000244523"/>
    </source>
</evidence>
<dbReference type="AlphaFoldDB" id="A0A2T6K1D9"/>
<protein>
    <recommendedName>
        <fullName evidence="4">Pilin</fullName>
    </recommendedName>
</protein>
<proteinExistence type="predicted"/>
<name>A0A2T6K1D9_9RHOB</name>
<accession>A0A2T6K1D9</accession>
<evidence type="ECO:0000313" key="2">
    <source>
        <dbReference type="EMBL" id="PUB08450.1"/>
    </source>
</evidence>